<gene>
    <name evidence="1" type="ORF">ACFSNC_03680</name>
</gene>
<keyword evidence="2" id="KW-1185">Reference proteome</keyword>
<accession>A0ABW4YTF7</accession>
<evidence type="ECO:0000313" key="2">
    <source>
        <dbReference type="Proteomes" id="UP001597299"/>
    </source>
</evidence>
<evidence type="ECO:0000313" key="1">
    <source>
        <dbReference type="EMBL" id="MFD2139491.1"/>
    </source>
</evidence>
<sequence>MTKAAPDLRLKRAYDPIGSDDGARILVDRLWPRGIRKEALALTLWLKEIAPTAALRSWFGHDPGRFEEFSRRYRAELDANAAAVARLEAFLEQGRVTLLYSARDVVHNDAVVLADYLRTRG</sequence>
<dbReference type="PANTHER" id="PTHR36849">
    <property type="entry name" value="CYTOPLASMIC PROTEIN-RELATED"/>
    <property type="match status" value="1"/>
</dbReference>
<dbReference type="Proteomes" id="UP001597299">
    <property type="component" value="Unassembled WGS sequence"/>
</dbReference>
<dbReference type="Pfam" id="PF22752">
    <property type="entry name" value="DUF488-N3i"/>
    <property type="match status" value="1"/>
</dbReference>
<proteinExistence type="predicted"/>
<reference evidence="2" key="1">
    <citation type="journal article" date="2019" name="Int. J. Syst. Evol. Microbiol.">
        <title>The Global Catalogue of Microorganisms (GCM) 10K type strain sequencing project: providing services to taxonomists for standard genome sequencing and annotation.</title>
        <authorList>
            <consortium name="The Broad Institute Genomics Platform"/>
            <consortium name="The Broad Institute Genome Sequencing Center for Infectious Disease"/>
            <person name="Wu L."/>
            <person name="Ma J."/>
        </authorList>
    </citation>
    <scope>NUCLEOTIDE SEQUENCE [LARGE SCALE GENOMIC DNA]</scope>
    <source>
        <strain evidence="2">CCM 7435</strain>
    </source>
</reference>
<protein>
    <submittedName>
        <fullName evidence="1">DUF488 domain-containing protein</fullName>
    </submittedName>
</protein>
<comment type="caution">
    <text evidence="1">The sequence shown here is derived from an EMBL/GenBank/DDBJ whole genome shotgun (WGS) entry which is preliminary data.</text>
</comment>
<name>A0ABW4YTF7_9HYPH</name>
<dbReference type="InterPro" id="IPR052552">
    <property type="entry name" value="YeaO-like"/>
</dbReference>
<dbReference type="PANTHER" id="PTHR36849:SF1">
    <property type="entry name" value="CYTOPLASMIC PROTEIN"/>
    <property type="match status" value="1"/>
</dbReference>
<dbReference type="EMBL" id="JBHUHD010000001">
    <property type="protein sequence ID" value="MFD2139491.1"/>
    <property type="molecule type" value="Genomic_DNA"/>
</dbReference>
<organism evidence="1 2">
    <name type="scientific">Ancylobacter oerskovii</name>
    <dbReference type="NCBI Taxonomy" id="459519"/>
    <lineage>
        <taxon>Bacteria</taxon>
        <taxon>Pseudomonadati</taxon>
        <taxon>Pseudomonadota</taxon>
        <taxon>Alphaproteobacteria</taxon>
        <taxon>Hyphomicrobiales</taxon>
        <taxon>Xanthobacteraceae</taxon>
        <taxon>Ancylobacter</taxon>
    </lineage>
</organism>
<dbReference type="RefSeq" id="WP_213352143.1">
    <property type="nucleotide sequence ID" value="NZ_JAHBGB010000019.1"/>
</dbReference>